<accession>A0A1D6H801</accession>
<protein>
    <submittedName>
        <fullName evidence="1">Gamma-glutamylcyclotransferase 2-2</fullName>
    </submittedName>
</protein>
<proteinExistence type="predicted"/>
<keyword evidence="1" id="KW-0808">Transferase</keyword>
<dbReference type="AlphaFoldDB" id="A0A1D6H801"/>
<gene>
    <name evidence="1" type="ORF">ZEAMMB73_Zm00001d016469</name>
</gene>
<organism evidence="1">
    <name type="scientific">Zea mays</name>
    <name type="common">Maize</name>
    <dbReference type="NCBI Taxonomy" id="4577"/>
    <lineage>
        <taxon>Eukaryota</taxon>
        <taxon>Viridiplantae</taxon>
        <taxon>Streptophyta</taxon>
        <taxon>Embryophyta</taxon>
        <taxon>Tracheophyta</taxon>
        <taxon>Spermatophyta</taxon>
        <taxon>Magnoliopsida</taxon>
        <taxon>Liliopsida</taxon>
        <taxon>Poales</taxon>
        <taxon>Poaceae</taxon>
        <taxon>PACMAD clade</taxon>
        <taxon>Panicoideae</taxon>
        <taxon>Andropogonodae</taxon>
        <taxon>Andropogoneae</taxon>
        <taxon>Tripsacinae</taxon>
        <taxon>Zea</taxon>
    </lineage>
</organism>
<reference evidence="1" key="1">
    <citation type="submission" date="2015-12" db="EMBL/GenBank/DDBJ databases">
        <title>Update maize B73 reference genome by single molecule sequencing technologies.</title>
        <authorList>
            <consortium name="Maize Genome Sequencing Project"/>
            <person name="Ware D."/>
        </authorList>
    </citation>
    <scope>NUCLEOTIDE SEQUENCE</scope>
    <source>
        <tissue evidence="1">Seedling</tissue>
    </source>
</reference>
<name>A0A1D6H801_MAIZE</name>
<dbReference type="EMBL" id="CM000781">
    <property type="protein sequence ID" value="AQK70874.1"/>
    <property type="molecule type" value="Genomic_DNA"/>
</dbReference>
<sequence>MLLCGTHNLVFMQVRFHSRSNWQQVLSWPCSSAGYGKVRHCTPLLFFWAFYLSKHQIVTCSTILFAMAGKLLQPMALLAIIGITCSQWRRH</sequence>
<dbReference type="GO" id="GO:0016740">
    <property type="term" value="F:transferase activity"/>
    <property type="evidence" value="ECO:0007669"/>
    <property type="project" value="UniProtKB-KW"/>
</dbReference>
<evidence type="ECO:0000313" key="1">
    <source>
        <dbReference type="EMBL" id="AQK70874.1"/>
    </source>
</evidence>